<comment type="similarity">
    <text evidence="1 8">Belongs to the endoribonuclease YbeY family.</text>
</comment>
<dbReference type="PANTHER" id="PTHR46986:SF1">
    <property type="entry name" value="ENDORIBONUCLEASE YBEY, CHLOROPLASTIC"/>
    <property type="match status" value="1"/>
</dbReference>
<dbReference type="GO" id="GO:0005737">
    <property type="term" value="C:cytoplasm"/>
    <property type="evidence" value="ECO:0007669"/>
    <property type="project" value="UniProtKB-SubCell"/>
</dbReference>
<keyword evidence="6 8" id="KW-0378">Hydrolase</keyword>
<dbReference type="HAMAP" id="MF_00009">
    <property type="entry name" value="Endoribonucl_YbeY"/>
    <property type="match status" value="1"/>
</dbReference>
<dbReference type="NCBIfam" id="TIGR00043">
    <property type="entry name" value="rRNA maturation RNase YbeY"/>
    <property type="match status" value="1"/>
</dbReference>
<proteinExistence type="inferred from homology"/>
<protein>
    <recommendedName>
        <fullName evidence="8">Endoribonuclease YbeY</fullName>
        <ecNumber evidence="8">3.1.-.-</ecNumber>
    </recommendedName>
</protein>
<evidence type="ECO:0000256" key="6">
    <source>
        <dbReference type="ARBA" id="ARBA00022801"/>
    </source>
</evidence>
<evidence type="ECO:0000313" key="9">
    <source>
        <dbReference type="EMBL" id="GAA4944719.1"/>
    </source>
</evidence>
<reference evidence="10" key="1">
    <citation type="journal article" date="2019" name="Int. J. Syst. Evol. Microbiol.">
        <title>The Global Catalogue of Microorganisms (GCM) 10K type strain sequencing project: providing services to taxonomists for standard genome sequencing and annotation.</title>
        <authorList>
            <consortium name="The Broad Institute Genomics Platform"/>
            <consortium name="The Broad Institute Genome Sequencing Center for Infectious Disease"/>
            <person name="Wu L."/>
            <person name="Ma J."/>
        </authorList>
    </citation>
    <scope>NUCLEOTIDE SEQUENCE [LARGE SCALE GENOMIC DNA]</scope>
    <source>
        <strain evidence="10">JCM 19134</strain>
    </source>
</reference>
<sequence length="151" mass="16967">MHLDFQVAIEAIEASLPSEEEFLRWVKAALVRAKGDEELTIRVVGAAESQTLNRDYRGKDKPTNVLSFEADLPDEIEVNLLGDMIICAPVVAQEATEQGKSEQHHWAHMVVHGTLHLQGYDHIEDSDAEVMERLEIEILARLGIANPYRVL</sequence>
<dbReference type="Pfam" id="PF02130">
    <property type="entry name" value="YbeY"/>
    <property type="match status" value="1"/>
</dbReference>
<comment type="subcellular location">
    <subcellularLocation>
        <location evidence="8">Cytoplasm</location>
    </subcellularLocation>
</comment>
<evidence type="ECO:0000256" key="8">
    <source>
        <dbReference type="HAMAP-Rule" id="MF_00009"/>
    </source>
</evidence>
<feature type="binding site" evidence="8">
    <location>
        <position position="122"/>
    </location>
    <ligand>
        <name>Zn(2+)</name>
        <dbReference type="ChEBI" id="CHEBI:29105"/>
        <note>catalytic</note>
    </ligand>
</feature>
<dbReference type="Gene3D" id="3.40.390.30">
    <property type="entry name" value="Metalloproteases ('zincins'), catalytic domain"/>
    <property type="match status" value="1"/>
</dbReference>
<accession>A0AAV3U4K6</accession>
<evidence type="ECO:0000313" key="10">
    <source>
        <dbReference type="Proteomes" id="UP001409585"/>
    </source>
</evidence>
<keyword evidence="2 8" id="KW-0690">Ribosome biogenesis</keyword>
<dbReference type="SUPFAM" id="SSF55486">
    <property type="entry name" value="Metalloproteases ('zincins'), catalytic domain"/>
    <property type="match status" value="1"/>
</dbReference>
<dbReference type="PROSITE" id="PS01306">
    <property type="entry name" value="UPF0054"/>
    <property type="match status" value="1"/>
</dbReference>
<feature type="binding site" evidence="8">
    <location>
        <position position="116"/>
    </location>
    <ligand>
        <name>Zn(2+)</name>
        <dbReference type="ChEBI" id="CHEBI:29105"/>
        <note>catalytic</note>
    </ligand>
</feature>
<name>A0AAV3U4K6_9ALTE</name>
<dbReference type="PANTHER" id="PTHR46986">
    <property type="entry name" value="ENDORIBONUCLEASE YBEY, CHLOROPLASTIC"/>
    <property type="match status" value="1"/>
</dbReference>
<organism evidence="9 10">
    <name type="scientific">Halioxenophilus aromaticivorans</name>
    <dbReference type="NCBI Taxonomy" id="1306992"/>
    <lineage>
        <taxon>Bacteria</taxon>
        <taxon>Pseudomonadati</taxon>
        <taxon>Pseudomonadota</taxon>
        <taxon>Gammaproteobacteria</taxon>
        <taxon>Alteromonadales</taxon>
        <taxon>Alteromonadaceae</taxon>
        <taxon>Halioxenophilus</taxon>
    </lineage>
</organism>
<keyword evidence="4 8" id="KW-0479">Metal-binding</keyword>
<keyword evidence="8" id="KW-0963">Cytoplasm</keyword>
<keyword evidence="3 8" id="KW-0540">Nuclease</keyword>
<dbReference type="EMBL" id="BAABLX010000023">
    <property type="protein sequence ID" value="GAA4944719.1"/>
    <property type="molecule type" value="Genomic_DNA"/>
</dbReference>
<evidence type="ECO:0000256" key="2">
    <source>
        <dbReference type="ARBA" id="ARBA00022517"/>
    </source>
</evidence>
<gene>
    <name evidence="8 9" type="primary">ybeY</name>
    <name evidence="9" type="ORF">GCM10025791_24720</name>
</gene>
<dbReference type="Proteomes" id="UP001409585">
    <property type="component" value="Unassembled WGS sequence"/>
</dbReference>
<dbReference type="InterPro" id="IPR023091">
    <property type="entry name" value="MetalPrtase_cat_dom_sf_prd"/>
</dbReference>
<keyword evidence="7 8" id="KW-0862">Zinc</keyword>
<dbReference type="GO" id="GO:0006364">
    <property type="term" value="P:rRNA processing"/>
    <property type="evidence" value="ECO:0007669"/>
    <property type="project" value="UniProtKB-UniRule"/>
</dbReference>
<comment type="cofactor">
    <cofactor evidence="8">
        <name>Zn(2+)</name>
        <dbReference type="ChEBI" id="CHEBI:29105"/>
    </cofactor>
    <text evidence="8">Binds 1 zinc ion.</text>
</comment>
<dbReference type="InterPro" id="IPR020549">
    <property type="entry name" value="YbeY_CS"/>
</dbReference>
<keyword evidence="8" id="KW-0698">rRNA processing</keyword>
<evidence type="ECO:0000256" key="5">
    <source>
        <dbReference type="ARBA" id="ARBA00022759"/>
    </source>
</evidence>
<comment type="caution">
    <text evidence="9">The sequence shown here is derived from an EMBL/GenBank/DDBJ whole genome shotgun (WGS) entry which is preliminary data.</text>
</comment>
<keyword evidence="10" id="KW-1185">Reference proteome</keyword>
<dbReference type="GO" id="GO:0008270">
    <property type="term" value="F:zinc ion binding"/>
    <property type="evidence" value="ECO:0007669"/>
    <property type="project" value="UniProtKB-UniRule"/>
</dbReference>
<dbReference type="GO" id="GO:0004222">
    <property type="term" value="F:metalloendopeptidase activity"/>
    <property type="evidence" value="ECO:0007669"/>
    <property type="project" value="InterPro"/>
</dbReference>
<feature type="binding site" evidence="8">
    <location>
        <position position="112"/>
    </location>
    <ligand>
        <name>Zn(2+)</name>
        <dbReference type="ChEBI" id="CHEBI:29105"/>
        <note>catalytic</note>
    </ligand>
</feature>
<dbReference type="GO" id="GO:0004521">
    <property type="term" value="F:RNA endonuclease activity"/>
    <property type="evidence" value="ECO:0007669"/>
    <property type="project" value="UniProtKB-UniRule"/>
</dbReference>
<evidence type="ECO:0000256" key="7">
    <source>
        <dbReference type="ARBA" id="ARBA00022833"/>
    </source>
</evidence>
<evidence type="ECO:0000256" key="3">
    <source>
        <dbReference type="ARBA" id="ARBA00022722"/>
    </source>
</evidence>
<dbReference type="EC" id="3.1.-.-" evidence="8"/>
<keyword evidence="5 8" id="KW-0255">Endonuclease</keyword>
<dbReference type="InterPro" id="IPR002036">
    <property type="entry name" value="YbeY"/>
</dbReference>
<evidence type="ECO:0000256" key="1">
    <source>
        <dbReference type="ARBA" id="ARBA00010875"/>
    </source>
</evidence>
<evidence type="ECO:0000256" key="4">
    <source>
        <dbReference type="ARBA" id="ARBA00022723"/>
    </source>
</evidence>
<dbReference type="AlphaFoldDB" id="A0AAV3U4K6"/>
<dbReference type="RefSeq" id="WP_390517400.1">
    <property type="nucleotide sequence ID" value="NZ_AP031496.1"/>
</dbReference>
<comment type="function">
    <text evidence="8">Single strand-specific metallo-endoribonuclease involved in late-stage 70S ribosome quality control and in maturation of the 3' terminus of the 16S rRNA.</text>
</comment>